<dbReference type="Proteomes" id="UP000663823">
    <property type="component" value="Unassembled WGS sequence"/>
</dbReference>
<keyword evidence="5" id="KW-0812">Transmembrane</keyword>
<organism evidence="7 9">
    <name type="scientific">Rotaria sordida</name>
    <dbReference type="NCBI Taxonomy" id="392033"/>
    <lineage>
        <taxon>Eukaryota</taxon>
        <taxon>Metazoa</taxon>
        <taxon>Spiralia</taxon>
        <taxon>Gnathifera</taxon>
        <taxon>Rotifera</taxon>
        <taxon>Eurotatoria</taxon>
        <taxon>Bdelloidea</taxon>
        <taxon>Philodinida</taxon>
        <taxon>Philodinidae</taxon>
        <taxon>Rotaria</taxon>
    </lineage>
</organism>
<dbReference type="GO" id="GO:0008970">
    <property type="term" value="F:phospholipase A1 activity"/>
    <property type="evidence" value="ECO:0007669"/>
    <property type="project" value="TreeGrafter"/>
</dbReference>
<comment type="similarity">
    <text evidence="1">Belongs to the H-rev107 family.</text>
</comment>
<dbReference type="OrthoDB" id="421951at2759"/>
<dbReference type="GO" id="GO:0070292">
    <property type="term" value="P:N-acylphosphatidylethanolamine metabolic process"/>
    <property type="evidence" value="ECO:0007669"/>
    <property type="project" value="TreeGrafter"/>
</dbReference>
<keyword evidence="5" id="KW-1133">Transmembrane helix</keyword>
<dbReference type="Proteomes" id="UP000663882">
    <property type="component" value="Unassembled WGS sequence"/>
</dbReference>
<feature type="domain" description="LRAT" evidence="6">
    <location>
        <begin position="22"/>
        <end position="144"/>
    </location>
</feature>
<dbReference type="AlphaFoldDB" id="A0A814SZ19"/>
<keyword evidence="4" id="KW-0443">Lipid metabolism</keyword>
<proteinExistence type="inferred from homology"/>
<sequence length="194" mass="21504">MSDKMDIKNWEDFLEKAQPGDMIQFVRSVYSHWAIYIGDNEVIHRWGDNDGVGQSIGIWGNITTISGVQFNKAKIIKSNISDVLKYGGKVCVNNYLDSTWKPLPVAIILAKAHSVTDQEGYNVLYSNCEHFATDCRYGQASSRQVQVAVGGSIVAGIFIGVVLAAGAYLISDSSKNKEEEKNNEKAIKNRMTKH</sequence>
<evidence type="ECO:0000259" key="6">
    <source>
        <dbReference type="PROSITE" id="PS51934"/>
    </source>
</evidence>
<keyword evidence="2" id="KW-0808">Transferase</keyword>
<dbReference type="GO" id="GO:0016410">
    <property type="term" value="F:N-acyltransferase activity"/>
    <property type="evidence" value="ECO:0007669"/>
    <property type="project" value="TreeGrafter"/>
</dbReference>
<evidence type="ECO:0000256" key="4">
    <source>
        <dbReference type="ARBA" id="ARBA00023098"/>
    </source>
</evidence>
<dbReference type="PANTHER" id="PTHR13943:SF77">
    <property type="entry name" value="LRAT DOMAIN-CONTAINING PROTEIN"/>
    <property type="match status" value="1"/>
</dbReference>
<dbReference type="Gene3D" id="3.90.1720.10">
    <property type="entry name" value="endopeptidase domain like (from Nostoc punctiforme)"/>
    <property type="match status" value="1"/>
</dbReference>
<dbReference type="InterPro" id="IPR051496">
    <property type="entry name" value="H-rev107_PLA/AT"/>
</dbReference>
<accession>A0A814SZ19</accession>
<dbReference type="EMBL" id="CAJOAX010000381">
    <property type="protein sequence ID" value="CAF3579032.1"/>
    <property type="molecule type" value="Genomic_DNA"/>
</dbReference>
<dbReference type="Pfam" id="PF04970">
    <property type="entry name" value="LRAT"/>
    <property type="match status" value="1"/>
</dbReference>
<gene>
    <name evidence="8" type="ORF">OTI717_LOCUS5710</name>
    <name evidence="7" type="ORF">RFH988_LOCUS21987</name>
</gene>
<dbReference type="GO" id="GO:0004623">
    <property type="term" value="F:phospholipase A2 activity"/>
    <property type="evidence" value="ECO:0007669"/>
    <property type="project" value="TreeGrafter"/>
</dbReference>
<dbReference type="EMBL" id="CAJNOO010001436">
    <property type="protein sequence ID" value="CAF1152366.1"/>
    <property type="molecule type" value="Genomic_DNA"/>
</dbReference>
<name>A0A814SZ19_9BILA</name>
<evidence type="ECO:0000256" key="5">
    <source>
        <dbReference type="SAM" id="Phobius"/>
    </source>
</evidence>
<reference evidence="7" key="1">
    <citation type="submission" date="2021-02" db="EMBL/GenBank/DDBJ databases">
        <authorList>
            <person name="Nowell W R."/>
        </authorList>
    </citation>
    <scope>NUCLEOTIDE SEQUENCE</scope>
</reference>
<feature type="transmembrane region" description="Helical" evidence="5">
    <location>
        <begin position="147"/>
        <end position="170"/>
    </location>
</feature>
<evidence type="ECO:0000256" key="3">
    <source>
        <dbReference type="ARBA" id="ARBA00022801"/>
    </source>
</evidence>
<evidence type="ECO:0000313" key="8">
    <source>
        <dbReference type="EMBL" id="CAF3579032.1"/>
    </source>
</evidence>
<dbReference type="PANTHER" id="PTHR13943">
    <property type="entry name" value="HRAS-LIKE SUPPRESSOR - RELATED"/>
    <property type="match status" value="1"/>
</dbReference>
<protein>
    <recommendedName>
        <fullName evidence="6">LRAT domain-containing protein</fullName>
    </recommendedName>
</protein>
<keyword evidence="5" id="KW-0472">Membrane</keyword>
<evidence type="ECO:0000256" key="1">
    <source>
        <dbReference type="ARBA" id="ARBA00007824"/>
    </source>
</evidence>
<dbReference type="InterPro" id="IPR007053">
    <property type="entry name" value="LRAT_dom"/>
</dbReference>
<evidence type="ECO:0000256" key="2">
    <source>
        <dbReference type="ARBA" id="ARBA00022679"/>
    </source>
</evidence>
<keyword evidence="3" id="KW-0378">Hydrolase</keyword>
<evidence type="ECO:0000313" key="9">
    <source>
        <dbReference type="Proteomes" id="UP000663882"/>
    </source>
</evidence>
<dbReference type="SUPFAM" id="SSF54001">
    <property type="entry name" value="Cysteine proteinases"/>
    <property type="match status" value="1"/>
</dbReference>
<dbReference type="PROSITE" id="PS51934">
    <property type="entry name" value="LRAT"/>
    <property type="match status" value="1"/>
</dbReference>
<comment type="caution">
    <text evidence="7">The sequence shown here is derived from an EMBL/GenBank/DDBJ whole genome shotgun (WGS) entry which is preliminary data.</text>
</comment>
<evidence type="ECO:0000313" key="7">
    <source>
        <dbReference type="EMBL" id="CAF1152366.1"/>
    </source>
</evidence>
<dbReference type="GO" id="GO:0005737">
    <property type="term" value="C:cytoplasm"/>
    <property type="evidence" value="ECO:0007669"/>
    <property type="project" value="TreeGrafter"/>
</dbReference>
<dbReference type="InterPro" id="IPR038765">
    <property type="entry name" value="Papain-like_cys_pep_sf"/>
</dbReference>